<proteinExistence type="predicted"/>
<reference evidence="1 2" key="1">
    <citation type="submission" date="2023-03" db="EMBL/GenBank/DDBJ databases">
        <title>High recombination rates correlate with genetic variation in Cardiocondyla obscurior ants.</title>
        <authorList>
            <person name="Errbii M."/>
        </authorList>
    </citation>
    <scope>NUCLEOTIDE SEQUENCE [LARGE SCALE GENOMIC DNA]</scope>
    <source>
        <strain evidence="1">Alpha-2009</strain>
        <tissue evidence="1">Whole body</tissue>
    </source>
</reference>
<protein>
    <submittedName>
        <fullName evidence="1">Uncharacterized protein</fullName>
    </submittedName>
</protein>
<keyword evidence="2" id="KW-1185">Reference proteome</keyword>
<dbReference type="EMBL" id="JADYXP020000004">
    <property type="protein sequence ID" value="KAL0125028.1"/>
    <property type="molecule type" value="Genomic_DNA"/>
</dbReference>
<organism evidence="1 2">
    <name type="scientific">Cardiocondyla obscurior</name>
    <dbReference type="NCBI Taxonomy" id="286306"/>
    <lineage>
        <taxon>Eukaryota</taxon>
        <taxon>Metazoa</taxon>
        <taxon>Ecdysozoa</taxon>
        <taxon>Arthropoda</taxon>
        <taxon>Hexapoda</taxon>
        <taxon>Insecta</taxon>
        <taxon>Pterygota</taxon>
        <taxon>Neoptera</taxon>
        <taxon>Endopterygota</taxon>
        <taxon>Hymenoptera</taxon>
        <taxon>Apocrita</taxon>
        <taxon>Aculeata</taxon>
        <taxon>Formicoidea</taxon>
        <taxon>Formicidae</taxon>
        <taxon>Myrmicinae</taxon>
        <taxon>Cardiocondyla</taxon>
    </lineage>
</organism>
<evidence type="ECO:0000313" key="2">
    <source>
        <dbReference type="Proteomes" id="UP001430953"/>
    </source>
</evidence>
<name>A0AAW2GBW5_9HYME</name>
<dbReference type="AlphaFoldDB" id="A0AAW2GBW5"/>
<accession>A0AAW2GBW5</accession>
<gene>
    <name evidence="1" type="ORF">PUN28_004280</name>
</gene>
<evidence type="ECO:0000313" key="1">
    <source>
        <dbReference type="EMBL" id="KAL0125028.1"/>
    </source>
</evidence>
<comment type="caution">
    <text evidence="1">The sequence shown here is derived from an EMBL/GenBank/DDBJ whole genome shotgun (WGS) entry which is preliminary data.</text>
</comment>
<dbReference type="Proteomes" id="UP001430953">
    <property type="component" value="Unassembled WGS sequence"/>
</dbReference>
<sequence length="46" mass="5509">MPLRNAKEIISYACTRNCHSLFFSSKSHLLGRAKRKLIFFNCYKWK</sequence>